<dbReference type="NCBIfam" id="TIGR00756">
    <property type="entry name" value="PPR"/>
    <property type="match status" value="11"/>
</dbReference>
<organism evidence="6 7">
    <name type="scientific">Rhynchospora breviuscula</name>
    <dbReference type="NCBI Taxonomy" id="2022672"/>
    <lineage>
        <taxon>Eukaryota</taxon>
        <taxon>Viridiplantae</taxon>
        <taxon>Streptophyta</taxon>
        <taxon>Embryophyta</taxon>
        <taxon>Tracheophyta</taxon>
        <taxon>Spermatophyta</taxon>
        <taxon>Magnoliopsida</taxon>
        <taxon>Liliopsida</taxon>
        <taxon>Poales</taxon>
        <taxon>Cyperaceae</taxon>
        <taxon>Cyperoideae</taxon>
        <taxon>Rhynchosporeae</taxon>
        <taxon>Rhynchospora</taxon>
    </lineage>
</organism>
<dbReference type="InterPro" id="IPR011990">
    <property type="entry name" value="TPR-like_helical_dom_sf"/>
</dbReference>
<feature type="repeat" description="PPR" evidence="4">
    <location>
        <begin position="551"/>
        <end position="585"/>
    </location>
</feature>
<evidence type="ECO:0000256" key="2">
    <source>
        <dbReference type="ARBA" id="ARBA00022737"/>
    </source>
</evidence>
<keyword evidence="2" id="KW-0677">Repeat</keyword>
<dbReference type="InterPro" id="IPR050872">
    <property type="entry name" value="PPR_P_subfamily"/>
</dbReference>
<dbReference type="Proteomes" id="UP001151287">
    <property type="component" value="Unassembled WGS sequence"/>
</dbReference>
<feature type="repeat" description="PPR" evidence="4">
    <location>
        <begin position="310"/>
        <end position="344"/>
    </location>
</feature>
<accession>A0A9Q0C3H6</accession>
<dbReference type="AlphaFoldDB" id="A0A9Q0C3H6"/>
<dbReference type="PROSITE" id="PS51375">
    <property type="entry name" value="PPR"/>
    <property type="match status" value="11"/>
</dbReference>
<dbReference type="EMBL" id="JAMQYH010000005">
    <property type="protein sequence ID" value="KAJ1686589.1"/>
    <property type="molecule type" value="Genomic_DNA"/>
</dbReference>
<comment type="caution">
    <text evidence="6">The sequence shown here is derived from an EMBL/GenBank/DDBJ whole genome shotgun (WGS) entry which is preliminary data.</text>
</comment>
<evidence type="ECO:0008006" key="8">
    <source>
        <dbReference type="Google" id="ProtNLM"/>
    </source>
</evidence>
<feature type="region of interest" description="Disordered" evidence="5">
    <location>
        <begin position="1"/>
        <end position="50"/>
    </location>
</feature>
<feature type="repeat" description="PPR" evidence="4">
    <location>
        <begin position="345"/>
        <end position="379"/>
    </location>
</feature>
<protein>
    <recommendedName>
        <fullName evidence="8">Pentatricopeptide repeat-containing protein</fullName>
    </recommendedName>
</protein>
<keyword evidence="3" id="KW-0809">Transit peptide</keyword>
<dbReference type="Pfam" id="PF01535">
    <property type="entry name" value="PPR"/>
    <property type="match status" value="3"/>
</dbReference>
<name>A0A9Q0C3H6_9POAL</name>
<feature type="repeat" description="PPR" evidence="4">
    <location>
        <begin position="415"/>
        <end position="449"/>
    </location>
</feature>
<dbReference type="Gene3D" id="1.25.40.10">
    <property type="entry name" value="Tetratricopeptide repeat domain"/>
    <property type="match status" value="5"/>
</dbReference>
<feature type="compositionally biased region" description="Basic residues" evidence="5">
    <location>
        <begin position="23"/>
        <end position="43"/>
    </location>
</feature>
<dbReference type="FunFam" id="1.25.40.10:FF:000770">
    <property type="entry name" value="pentatricopeptide repeat-containing protein At5g39980, chloroplastic"/>
    <property type="match status" value="1"/>
</dbReference>
<comment type="similarity">
    <text evidence="1">Belongs to the PPR family. P subfamily.</text>
</comment>
<feature type="repeat" description="PPR" evidence="4">
    <location>
        <begin position="239"/>
        <end position="274"/>
    </location>
</feature>
<dbReference type="InterPro" id="IPR002885">
    <property type="entry name" value="PPR_rpt"/>
</dbReference>
<evidence type="ECO:0000313" key="7">
    <source>
        <dbReference type="Proteomes" id="UP001151287"/>
    </source>
</evidence>
<dbReference type="Pfam" id="PF13041">
    <property type="entry name" value="PPR_2"/>
    <property type="match status" value="4"/>
</dbReference>
<evidence type="ECO:0000256" key="3">
    <source>
        <dbReference type="ARBA" id="ARBA00022946"/>
    </source>
</evidence>
<feature type="repeat" description="PPR" evidence="4">
    <location>
        <begin position="204"/>
        <end position="238"/>
    </location>
</feature>
<feature type="repeat" description="PPR" evidence="4">
    <location>
        <begin position="516"/>
        <end position="550"/>
    </location>
</feature>
<dbReference type="PANTHER" id="PTHR46128">
    <property type="entry name" value="MITOCHONDRIAL GROUP I INTRON SPLICING FACTOR CCM1"/>
    <property type="match status" value="1"/>
</dbReference>
<dbReference type="OrthoDB" id="185373at2759"/>
<reference evidence="6" key="1">
    <citation type="journal article" date="2022" name="Cell">
        <title>Repeat-based holocentromeres influence genome architecture and karyotype evolution.</title>
        <authorList>
            <person name="Hofstatter P.G."/>
            <person name="Thangavel G."/>
            <person name="Lux T."/>
            <person name="Neumann P."/>
            <person name="Vondrak T."/>
            <person name="Novak P."/>
            <person name="Zhang M."/>
            <person name="Costa L."/>
            <person name="Castellani M."/>
            <person name="Scott A."/>
            <person name="Toegelov H."/>
            <person name="Fuchs J."/>
            <person name="Mata-Sucre Y."/>
            <person name="Dias Y."/>
            <person name="Vanzela A.L.L."/>
            <person name="Huettel B."/>
            <person name="Almeida C.C.S."/>
            <person name="Simkova H."/>
            <person name="Souza G."/>
            <person name="Pedrosa-Harand A."/>
            <person name="Macas J."/>
            <person name="Mayer K.F.X."/>
            <person name="Houben A."/>
            <person name="Marques A."/>
        </authorList>
    </citation>
    <scope>NUCLEOTIDE SEQUENCE</scope>
    <source>
        <strain evidence="6">RhyBre1mFocal</strain>
    </source>
</reference>
<gene>
    <name evidence="6" type="ORF">LUZ63_017979</name>
</gene>
<dbReference type="SUPFAM" id="SSF48452">
    <property type="entry name" value="TPR-like"/>
    <property type="match status" value="1"/>
</dbReference>
<feature type="repeat" description="PPR" evidence="4">
    <location>
        <begin position="169"/>
        <end position="203"/>
    </location>
</feature>
<keyword evidence="7" id="KW-1185">Reference proteome</keyword>
<evidence type="ECO:0000256" key="4">
    <source>
        <dbReference type="PROSITE-ProRule" id="PRU00708"/>
    </source>
</evidence>
<feature type="repeat" description="PPR" evidence="4">
    <location>
        <begin position="134"/>
        <end position="168"/>
    </location>
</feature>
<feature type="repeat" description="PPR" evidence="4">
    <location>
        <begin position="275"/>
        <end position="309"/>
    </location>
</feature>
<evidence type="ECO:0000256" key="5">
    <source>
        <dbReference type="SAM" id="MobiDB-lite"/>
    </source>
</evidence>
<evidence type="ECO:0000313" key="6">
    <source>
        <dbReference type="EMBL" id="KAJ1686589.1"/>
    </source>
</evidence>
<dbReference type="PANTHER" id="PTHR46128:SF181">
    <property type="entry name" value="PENTACOTRIPEPTIDE-REPEAT REGION OF PRORP DOMAIN-CONTAINING PROTEIN"/>
    <property type="match status" value="1"/>
</dbReference>
<proteinExistence type="inferred from homology"/>
<feature type="compositionally biased region" description="Polar residues" evidence="5">
    <location>
        <begin position="1"/>
        <end position="11"/>
    </location>
</feature>
<evidence type="ECO:0000256" key="1">
    <source>
        <dbReference type="ARBA" id="ARBA00007626"/>
    </source>
</evidence>
<sequence>MPMPDLTSSLPMPNPYSSPSPRHTPKPRKQTWLKSDRHHRHQSKLASQYADRSVDMPSLLASLSLTTSFSQLTSVMSRFVGSGGDPVLSLRFMCSLLSSPPFTSSPSRSLALLDWMYNNNTSSPSSSSSLYPPSLHPYNLVLRTLCRSDNFDLACGLLMEMRSLALTPDAISYSTLISSLCSAGHLDLALSCLPLMEEDRVRPDLVLYSTLMHLSLKLGDPSKAISLFSRMCASGITPDLRAFNGAISAFCSAGLMRDALRVLTHDMAVSGIAPDATCYSTLLSAFVKRGRFLAALSLFSQMQSSKVRPDLTTFNIVLHAYGQVGLAREADRLFWSMSRLGVNPSVVTYNTMLRVYGDAELFGEAIHLFRLMQKKEIEQNVVTYNTMIAIYGKSLEHEKASNLVQEMQMKGIQPNAITYSTIISIWGKAGKLDRAAKLFQKLRESGVEIDPVLYQTMIVVYERAGLVAHARRLLHDLKHPENMPKDTAIKILANAGRVEEAAWVFRQAVKEGEVKELSVYGSMIELFSRNRRHKNVVEVFNVMRERGFFPDSETIATVLNAYGKLREFDKASALYSEMEEERCVFTDRVHFQMLSLLGMKGDFDEVDRLIEKLGKDPEIDKKELRLVAASVYERANRLDEASQIYDQIRHSDYITDTFEAS</sequence>
<feature type="repeat" description="PPR" evidence="4">
    <location>
        <begin position="380"/>
        <end position="414"/>
    </location>
</feature>